<dbReference type="CDD" id="cd07247">
    <property type="entry name" value="SgaA_N_like"/>
    <property type="match status" value="1"/>
</dbReference>
<dbReference type="Pfam" id="PF00069">
    <property type="entry name" value="Pkinase"/>
    <property type="match status" value="1"/>
</dbReference>
<evidence type="ECO:0000313" key="6">
    <source>
        <dbReference type="Proteomes" id="UP000015100"/>
    </source>
</evidence>
<dbReference type="PANTHER" id="PTHR33993">
    <property type="entry name" value="GLYOXALASE-RELATED"/>
    <property type="match status" value="1"/>
</dbReference>
<evidence type="ECO:0000256" key="2">
    <source>
        <dbReference type="SAM" id="MobiDB-lite"/>
    </source>
</evidence>
<feature type="compositionally biased region" description="Basic and acidic residues" evidence="2">
    <location>
        <begin position="281"/>
        <end position="292"/>
    </location>
</feature>
<dbReference type="SUPFAM" id="SSF56112">
    <property type="entry name" value="Protein kinase-like (PK-like)"/>
    <property type="match status" value="1"/>
</dbReference>
<dbReference type="InterPro" id="IPR037523">
    <property type="entry name" value="VOC_core"/>
</dbReference>
<dbReference type="GO" id="GO:0004672">
    <property type="term" value="F:protein kinase activity"/>
    <property type="evidence" value="ECO:0007669"/>
    <property type="project" value="InterPro"/>
</dbReference>
<feature type="domain" description="VOC" evidence="4">
    <location>
        <begin position="78"/>
        <end position="197"/>
    </location>
</feature>
<dbReference type="eggNOG" id="KOG0663">
    <property type="taxonomic scope" value="Eukaryota"/>
</dbReference>
<dbReference type="EMBL" id="AQGS01000039">
    <property type="protein sequence ID" value="EPS44693.1"/>
    <property type="molecule type" value="Genomic_DNA"/>
</dbReference>
<dbReference type="InterPro" id="IPR052164">
    <property type="entry name" value="Anthracycline_SecMetBiosynth"/>
</dbReference>
<proteinExistence type="predicted"/>
<keyword evidence="1" id="KW-0547">Nucleotide-binding</keyword>
<dbReference type="GO" id="GO:0005524">
    <property type="term" value="F:ATP binding"/>
    <property type="evidence" value="ECO:0007669"/>
    <property type="project" value="UniProtKB-UniRule"/>
</dbReference>
<evidence type="ECO:0000259" key="3">
    <source>
        <dbReference type="PROSITE" id="PS50011"/>
    </source>
</evidence>
<dbReference type="PROSITE" id="PS50011">
    <property type="entry name" value="PROTEIN_KINASE_DOM"/>
    <property type="match status" value="1"/>
</dbReference>
<dbReference type="Gene3D" id="3.30.200.20">
    <property type="entry name" value="Phosphorylase Kinase, domain 1"/>
    <property type="match status" value="1"/>
</dbReference>
<reference evidence="6" key="2">
    <citation type="submission" date="2013-04" db="EMBL/GenBank/DDBJ databases">
        <title>Genomic mechanisms accounting for the adaptation to parasitism in nematode-trapping fungi.</title>
        <authorList>
            <person name="Ahren D.G."/>
        </authorList>
    </citation>
    <scope>NUCLEOTIDE SEQUENCE [LARGE SCALE GENOMIC DNA]</scope>
    <source>
        <strain evidence="6">CBS 200.50</strain>
    </source>
</reference>
<dbReference type="HOGENOM" id="CLU_655549_0_0_1"/>
<keyword evidence="6" id="KW-1185">Reference proteome</keyword>
<dbReference type="AlphaFoldDB" id="S8BYY2"/>
<gene>
    <name evidence="5" type="ORF">H072_1328</name>
</gene>
<feature type="region of interest" description="Disordered" evidence="2">
    <location>
        <begin position="1"/>
        <end position="70"/>
    </location>
</feature>
<dbReference type="PROSITE" id="PS00107">
    <property type="entry name" value="PROTEIN_KINASE_ATP"/>
    <property type="match status" value="1"/>
</dbReference>
<dbReference type="Proteomes" id="UP000015100">
    <property type="component" value="Unassembled WGS sequence"/>
</dbReference>
<sequence length="419" mass="46228">MSSEKRGTDVTEPTPNVDSPVKKKVKTDEEEAANGHTEEAASTETGEPMAVEKDTNGTETKTDGADAAASWAPPPFGSVCWIQIPATDVARAKKFYQEYLDFDFKPTPEGYKDEDIAMYTLKNPGGMLTGGITKTDANSVPSNGTILYFMVEDVDQALEKAESLGGKIRESKKPEGKHGLMGLFEDTEGNVHGVYQMAPAPTEETEAQESGPPSQRKKCVAVLVMSPRDNANGPGNVAGILPSFARLLPAQIYTKPAKAISKVQIRYQSQLPLIAPRMASSRRERDRDDDSPSRLPKYMSITGEPLQLDLDKGFLGKCRHIDEFESLNQLGEGTYGVVRRARDRKISNRTDKHAIVALKQVRIFDEDRNNGIPITALREIFLLRDLKHRNVVRVLDIAVGDELNDVYMVMEYAEQVGLI</sequence>
<dbReference type="STRING" id="1284197.S8BYY2"/>
<dbReference type="InterPro" id="IPR029068">
    <property type="entry name" value="Glyas_Bleomycin-R_OHBP_Dase"/>
</dbReference>
<dbReference type="PROSITE" id="PS51819">
    <property type="entry name" value="VOC"/>
    <property type="match status" value="1"/>
</dbReference>
<protein>
    <recommendedName>
        <fullName evidence="7">Protein kinase domain-containing protein</fullName>
    </recommendedName>
</protein>
<evidence type="ECO:0008006" key="7">
    <source>
        <dbReference type="Google" id="ProtNLM"/>
    </source>
</evidence>
<evidence type="ECO:0000259" key="4">
    <source>
        <dbReference type="PROSITE" id="PS51819"/>
    </source>
</evidence>
<organism evidence="5 6">
    <name type="scientific">Dactylellina haptotyla (strain CBS 200.50)</name>
    <name type="common">Nematode-trapping fungus</name>
    <name type="synonym">Monacrosporium haptotylum</name>
    <dbReference type="NCBI Taxonomy" id="1284197"/>
    <lineage>
        <taxon>Eukaryota</taxon>
        <taxon>Fungi</taxon>
        <taxon>Dikarya</taxon>
        <taxon>Ascomycota</taxon>
        <taxon>Pezizomycotina</taxon>
        <taxon>Orbiliomycetes</taxon>
        <taxon>Orbiliales</taxon>
        <taxon>Orbiliaceae</taxon>
        <taxon>Dactylellina</taxon>
    </lineage>
</organism>
<feature type="compositionally biased region" description="Basic and acidic residues" evidence="2">
    <location>
        <begin position="50"/>
        <end position="64"/>
    </location>
</feature>
<dbReference type="InterPro" id="IPR004360">
    <property type="entry name" value="Glyas_Fos-R_dOase_dom"/>
</dbReference>
<feature type="binding site" evidence="1">
    <location>
        <position position="359"/>
    </location>
    <ligand>
        <name>ATP</name>
        <dbReference type="ChEBI" id="CHEBI:30616"/>
    </ligand>
</feature>
<dbReference type="InterPro" id="IPR017441">
    <property type="entry name" value="Protein_kinase_ATP_BS"/>
</dbReference>
<dbReference type="SUPFAM" id="SSF54593">
    <property type="entry name" value="Glyoxalase/Bleomycin resistance protein/Dihydroxybiphenyl dioxygenase"/>
    <property type="match status" value="1"/>
</dbReference>
<dbReference type="OrthoDB" id="447346at2759"/>
<dbReference type="Pfam" id="PF00903">
    <property type="entry name" value="Glyoxalase"/>
    <property type="match status" value="1"/>
</dbReference>
<name>S8BYY2_DACHA</name>
<feature type="domain" description="Protein kinase" evidence="3">
    <location>
        <begin position="324"/>
        <end position="419"/>
    </location>
</feature>
<accession>S8BYY2</accession>
<evidence type="ECO:0000256" key="1">
    <source>
        <dbReference type="PROSITE-ProRule" id="PRU10141"/>
    </source>
</evidence>
<dbReference type="Gene3D" id="3.10.180.10">
    <property type="entry name" value="2,3-Dihydroxybiphenyl 1,2-Dioxygenase, domain 1"/>
    <property type="match status" value="1"/>
</dbReference>
<evidence type="ECO:0000313" key="5">
    <source>
        <dbReference type="EMBL" id="EPS44693.1"/>
    </source>
</evidence>
<dbReference type="InterPro" id="IPR000719">
    <property type="entry name" value="Prot_kinase_dom"/>
</dbReference>
<feature type="region of interest" description="Disordered" evidence="2">
    <location>
        <begin position="277"/>
        <end position="298"/>
    </location>
</feature>
<comment type="caution">
    <text evidence="5">The sequence shown here is derived from an EMBL/GenBank/DDBJ whole genome shotgun (WGS) entry which is preliminary data.</text>
</comment>
<keyword evidence="1" id="KW-0067">ATP-binding</keyword>
<reference evidence="5 6" key="1">
    <citation type="journal article" date="2013" name="PLoS Genet.">
        <title>Genomic mechanisms accounting for the adaptation to parasitism in nematode-trapping fungi.</title>
        <authorList>
            <person name="Meerupati T."/>
            <person name="Andersson K.M."/>
            <person name="Friman E."/>
            <person name="Kumar D."/>
            <person name="Tunlid A."/>
            <person name="Ahren D."/>
        </authorList>
    </citation>
    <scope>NUCLEOTIDE SEQUENCE [LARGE SCALE GENOMIC DNA]</scope>
    <source>
        <strain evidence="5 6">CBS 200.50</strain>
    </source>
</reference>
<dbReference type="InterPro" id="IPR011009">
    <property type="entry name" value="Kinase-like_dom_sf"/>
</dbReference>